<dbReference type="EMBL" id="JAGPXD010000001">
    <property type="protein sequence ID" value="KAH7376472.1"/>
    <property type="molecule type" value="Genomic_DNA"/>
</dbReference>
<feature type="region of interest" description="Disordered" evidence="1">
    <location>
        <begin position="114"/>
        <end position="148"/>
    </location>
</feature>
<feature type="compositionally biased region" description="Basic and acidic residues" evidence="1">
    <location>
        <begin position="172"/>
        <end position="190"/>
    </location>
</feature>
<comment type="caution">
    <text evidence="2">The sequence shown here is derived from an EMBL/GenBank/DDBJ whole genome shotgun (WGS) entry which is preliminary data.</text>
</comment>
<keyword evidence="3" id="KW-1185">Reference proteome</keyword>
<gene>
    <name evidence="2" type="ORF">B0T11DRAFT_21377</name>
</gene>
<evidence type="ECO:0000313" key="3">
    <source>
        <dbReference type="Proteomes" id="UP000813385"/>
    </source>
</evidence>
<evidence type="ECO:0000313" key="2">
    <source>
        <dbReference type="EMBL" id="KAH7376472.1"/>
    </source>
</evidence>
<feature type="compositionally biased region" description="Gly residues" evidence="1">
    <location>
        <begin position="114"/>
        <end position="141"/>
    </location>
</feature>
<sequence length="217" mass="22073">MGARGQGGLPALFVLGSGRRLLGLGDHRLRGCAVLCALCFALQSARSQCVTILLLKAGAGTGAGARVWGWTGQGPGQRKRARIFGRGLRAGREADKRVQEMFWKGQGGLGITGCSGQTDGGGEGPGGGLKKGAPATGGGTGHLSVSSTGPHVSLCLESVSASVSWLGGGDTVKIDRTSRPQNLCREDTRASTRSRQAAGDKAKGQGNKASQPHRGEG</sequence>
<protein>
    <submittedName>
        <fullName evidence="2">Uncharacterized protein</fullName>
    </submittedName>
</protein>
<accession>A0A8K0X929</accession>
<feature type="region of interest" description="Disordered" evidence="1">
    <location>
        <begin position="166"/>
        <end position="217"/>
    </location>
</feature>
<name>A0A8K0X929_9PEZI</name>
<evidence type="ECO:0000256" key="1">
    <source>
        <dbReference type="SAM" id="MobiDB-lite"/>
    </source>
</evidence>
<reference evidence="2" key="1">
    <citation type="journal article" date="2021" name="Nat. Commun.">
        <title>Genetic determinants of endophytism in the Arabidopsis root mycobiome.</title>
        <authorList>
            <person name="Mesny F."/>
            <person name="Miyauchi S."/>
            <person name="Thiergart T."/>
            <person name="Pickel B."/>
            <person name="Atanasova L."/>
            <person name="Karlsson M."/>
            <person name="Huettel B."/>
            <person name="Barry K.W."/>
            <person name="Haridas S."/>
            <person name="Chen C."/>
            <person name="Bauer D."/>
            <person name="Andreopoulos W."/>
            <person name="Pangilinan J."/>
            <person name="LaButti K."/>
            <person name="Riley R."/>
            <person name="Lipzen A."/>
            <person name="Clum A."/>
            <person name="Drula E."/>
            <person name="Henrissat B."/>
            <person name="Kohler A."/>
            <person name="Grigoriev I.V."/>
            <person name="Martin F.M."/>
            <person name="Hacquard S."/>
        </authorList>
    </citation>
    <scope>NUCLEOTIDE SEQUENCE</scope>
    <source>
        <strain evidence="2">MPI-CAGE-AT-0016</strain>
    </source>
</reference>
<dbReference type="Proteomes" id="UP000813385">
    <property type="component" value="Unassembled WGS sequence"/>
</dbReference>
<proteinExistence type="predicted"/>
<organism evidence="2 3">
    <name type="scientific">Plectosphaerella cucumerina</name>
    <dbReference type="NCBI Taxonomy" id="40658"/>
    <lineage>
        <taxon>Eukaryota</taxon>
        <taxon>Fungi</taxon>
        <taxon>Dikarya</taxon>
        <taxon>Ascomycota</taxon>
        <taxon>Pezizomycotina</taxon>
        <taxon>Sordariomycetes</taxon>
        <taxon>Hypocreomycetidae</taxon>
        <taxon>Glomerellales</taxon>
        <taxon>Plectosphaerellaceae</taxon>
        <taxon>Plectosphaerella</taxon>
    </lineage>
</organism>
<dbReference type="AlphaFoldDB" id="A0A8K0X929"/>